<name>A0ACC0TH10_POPTR</name>
<proteinExistence type="predicted"/>
<sequence length="117" mass="13299">MRWSFVSPAACMNEYIAVGPTLQNPLLAVSLLMSSAFGVLTGTWWEYRNWLMVDKVRGVFNKRAKLIYELQHQQQAASLQQFGGHGLGQSSTILYRAQSFLYHELLTKVAKKKGVEY</sequence>
<dbReference type="Proteomes" id="UP000006729">
    <property type="component" value="Chromosome 1"/>
</dbReference>
<dbReference type="EMBL" id="CM009290">
    <property type="protein sequence ID" value="KAI9400869.1"/>
    <property type="molecule type" value="Genomic_DNA"/>
</dbReference>
<evidence type="ECO:0000313" key="1">
    <source>
        <dbReference type="EMBL" id="KAI9400869.1"/>
    </source>
</evidence>
<keyword evidence="2" id="KW-1185">Reference proteome</keyword>
<accession>A0ACC0TH10</accession>
<protein>
    <submittedName>
        <fullName evidence="1">Uncharacterized protein</fullName>
    </submittedName>
</protein>
<reference evidence="1 2" key="1">
    <citation type="journal article" date="2006" name="Science">
        <title>The genome of black cottonwood, Populus trichocarpa (Torr. &amp; Gray).</title>
        <authorList>
            <person name="Tuskan G.A."/>
            <person name="Difazio S."/>
            <person name="Jansson S."/>
            <person name="Bohlmann J."/>
            <person name="Grigoriev I."/>
            <person name="Hellsten U."/>
            <person name="Putnam N."/>
            <person name="Ralph S."/>
            <person name="Rombauts S."/>
            <person name="Salamov A."/>
            <person name="Schein J."/>
            <person name="Sterck L."/>
            <person name="Aerts A."/>
            <person name="Bhalerao R.R."/>
            <person name="Bhalerao R.P."/>
            <person name="Blaudez D."/>
            <person name="Boerjan W."/>
            <person name="Brun A."/>
            <person name="Brunner A."/>
            <person name="Busov V."/>
            <person name="Campbell M."/>
            <person name="Carlson J."/>
            <person name="Chalot M."/>
            <person name="Chapman J."/>
            <person name="Chen G.L."/>
            <person name="Cooper D."/>
            <person name="Coutinho P.M."/>
            <person name="Couturier J."/>
            <person name="Covert S."/>
            <person name="Cronk Q."/>
            <person name="Cunningham R."/>
            <person name="Davis J."/>
            <person name="Degroeve S."/>
            <person name="Dejardin A."/>
            <person name="Depamphilis C."/>
            <person name="Detter J."/>
            <person name="Dirks B."/>
            <person name="Dubchak I."/>
            <person name="Duplessis S."/>
            <person name="Ehlting J."/>
            <person name="Ellis B."/>
            <person name="Gendler K."/>
            <person name="Goodstein D."/>
            <person name="Gribskov M."/>
            <person name="Grimwood J."/>
            <person name="Groover A."/>
            <person name="Gunter L."/>
            <person name="Hamberger B."/>
            <person name="Heinze B."/>
            <person name="Helariutta Y."/>
            <person name="Henrissat B."/>
            <person name="Holligan D."/>
            <person name="Holt R."/>
            <person name="Huang W."/>
            <person name="Islam-Faridi N."/>
            <person name="Jones S."/>
            <person name="Jones-Rhoades M."/>
            <person name="Jorgensen R."/>
            <person name="Joshi C."/>
            <person name="Kangasjarvi J."/>
            <person name="Karlsson J."/>
            <person name="Kelleher C."/>
            <person name="Kirkpatrick R."/>
            <person name="Kirst M."/>
            <person name="Kohler A."/>
            <person name="Kalluri U."/>
            <person name="Larimer F."/>
            <person name="Leebens-Mack J."/>
            <person name="Leple J.C."/>
            <person name="Locascio P."/>
            <person name="Lou Y."/>
            <person name="Lucas S."/>
            <person name="Martin F."/>
            <person name="Montanini B."/>
            <person name="Napoli C."/>
            <person name="Nelson D.R."/>
            <person name="Nelson C."/>
            <person name="Nieminen K."/>
            <person name="Nilsson O."/>
            <person name="Pereda V."/>
            <person name="Peter G."/>
            <person name="Philippe R."/>
            <person name="Pilate G."/>
            <person name="Poliakov A."/>
            <person name="Razumovskaya J."/>
            <person name="Richardson P."/>
            <person name="Rinaldi C."/>
            <person name="Ritland K."/>
            <person name="Rouze P."/>
            <person name="Ryaboy D."/>
            <person name="Schmutz J."/>
            <person name="Schrader J."/>
            <person name="Segerman B."/>
            <person name="Shin H."/>
            <person name="Siddiqui A."/>
            <person name="Sterky F."/>
            <person name="Terry A."/>
            <person name="Tsai C.J."/>
            <person name="Uberbacher E."/>
            <person name="Unneberg P."/>
            <person name="Vahala J."/>
            <person name="Wall K."/>
            <person name="Wessler S."/>
            <person name="Yang G."/>
            <person name="Yin T."/>
            <person name="Douglas C."/>
            <person name="Marra M."/>
            <person name="Sandberg G."/>
            <person name="Van de Peer Y."/>
            <person name="Rokhsar D."/>
        </authorList>
    </citation>
    <scope>NUCLEOTIDE SEQUENCE [LARGE SCALE GENOMIC DNA]</scope>
    <source>
        <strain evidence="2">cv. Nisqually</strain>
    </source>
</reference>
<organism evidence="1 2">
    <name type="scientific">Populus trichocarpa</name>
    <name type="common">Western balsam poplar</name>
    <name type="synonym">Populus balsamifera subsp. trichocarpa</name>
    <dbReference type="NCBI Taxonomy" id="3694"/>
    <lineage>
        <taxon>Eukaryota</taxon>
        <taxon>Viridiplantae</taxon>
        <taxon>Streptophyta</taxon>
        <taxon>Embryophyta</taxon>
        <taxon>Tracheophyta</taxon>
        <taxon>Spermatophyta</taxon>
        <taxon>Magnoliopsida</taxon>
        <taxon>eudicotyledons</taxon>
        <taxon>Gunneridae</taxon>
        <taxon>Pentapetalae</taxon>
        <taxon>rosids</taxon>
        <taxon>fabids</taxon>
        <taxon>Malpighiales</taxon>
        <taxon>Salicaceae</taxon>
        <taxon>Saliceae</taxon>
        <taxon>Populus</taxon>
    </lineage>
</organism>
<evidence type="ECO:0000313" key="2">
    <source>
        <dbReference type="Proteomes" id="UP000006729"/>
    </source>
</evidence>
<gene>
    <name evidence="1" type="ORF">POPTR_001G044402v4</name>
</gene>
<comment type="caution">
    <text evidence="1">The sequence shown here is derived from an EMBL/GenBank/DDBJ whole genome shotgun (WGS) entry which is preliminary data.</text>
</comment>